<sequence length="82" mass="9735">MRSNLKIRQGTLLFPCLTVLDMINSVGHNILWVQEKRRCVRTSPLNIFHWRIFVPNSVEKCWCNILLLFHIITPRADLDFLE</sequence>
<accession>A0AAV4YA73</accession>
<gene>
    <name evidence="1" type="ORF">CEXT_26031</name>
</gene>
<evidence type="ECO:0000313" key="1">
    <source>
        <dbReference type="EMBL" id="GIZ04322.1"/>
    </source>
</evidence>
<protein>
    <submittedName>
        <fullName evidence="1">Uncharacterized protein</fullName>
    </submittedName>
</protein>
<organism evidence="1 2">
    <name type="scientific">Caerostris extrusa</name>
    <name type="common">Bark spider</name>
    <name type="synonym">Caerostris bankana</name>
    <dbReference type="NCBI Taxonomy" id="172846"/>
    <lineage>
        <taxon>Eukaryota</taxon>
        <taxon>Metazoa</taxon>
        <taxon>Ecdysozoa</taxon>
        <taxon>Arthropoda</taxon>
        <taxon>Chelicerata</taxon>
        <taxon>Arachnida</taxon>
        <taxon>Araneae</taxon>
        <taxon>Araneomorphae</taxon>
        <taxon>Entelegynae</taxon>
        <taxon>Araneoidea</taxon>
        <taxon>Araneidae</taxon>
        <taxon>Caerostris</taxon>
    </lineage>
</organism>
<name>A0AAV4YA73_CAEEX</name>
<keyword evidence="2" id="KW-1185">Reference proteome</keyword>
<dbReference type="AlphaFoldDB" id="A0AAV4YA73"/>
<proteinExistence type="predicted"/>
<reference evidence="1 2" key="1">
    <citation type="submission" date="2021-06" db="EMBL/GenBank/DDBJ databases">
        <title>Caerostris extrusa draft genome.</title>
        <authorList>
            <person name="Kono N."/>
            <person name="Arakawa K."/>
        </authorList>
    </citation>
    <scope>NUCLEOTIDE SEQUENCE [LARGE SCALE GENOMIC DNA]</scope>
</reference>
<dbReference type="EMBL" id="BPLR01001718">
    <property type="protein sequence ID" value="GIZ04322.1"/>
    <property type="molecule type" value="Genomic_DNA"/>
</dbReference>
<dbReference type="Proteomes" id="UP001054945">
    <property type="component" value="Unassembled WGS sequence"/>
</dbReference>
<comment type="caution">
    <text evidence="1">The sequence shown here is derived from an EMBL/GenBank/DDBJ whole genome shotgun (WGS) entry which is preliminary data.</text>
</comment>
<evidence type="ECO:0000313" key="2">
    <source>
        <dbReference type="Proteomes" id="UP001054945"/>
    </source>
</evidence>